<keyword evidence="5 11" id="KW-0812">Transmembrane</keyword>
<dbReference type="NCBIfam" id="TIGR00054">
    <property type="entry name" value="RIP metalloprotease RseP"/>
    <property type="match status" value="1"/>
</dbReference>
<comment type="similarity">
    <text evidence="3 11">Belongs to the peptidase M50B family.</text>
</comment>
<dbReference type="AlphaFoldDB" id="A0AA43RKM9"/>
<dbReference type="Proteomes" id="UP001171751">
    <property type="component" value="Unassembled WGS sequence"/>
</dbReference>
<evidence type="ECO:0000256" key="2">
    <source>
        <dbReference type="ARBA" id="ARBA00004141"/>
    </source>
</evidence>
<organism evidence="13 14">
    <name type="scientific">Atopococcus tabaci</name>
    <dbReference type="NCBI Taxonomy" id="269774"/>
    <lineage>
        <taxon>Bacteria</taxon>
        <taxon>Bacillati</taxon>
        <taxon>Bacillota</taxon>
        <taxon>Bacilli</taxon>
        <taxon>Lactobacillales</taxon>
        <taxon>Carnobacteriaceae</taxon>
        <taxon>Atopococcus</taxon>
    </lineage>
</organism>
<feature type="domain" description="PDZ" evidence="12">
    <location>
        <begin position="188"/>
        <end position="258"/>
    </location>
</feature>
<dbReference type="InterPro" id="IPR036034">
    <property type="entry name" value="PDZ_sf"/>
</dbReference>
<evidence type="ECO:0000259" key="12">
    <source>
        <dbReference type="SMART" id="SM00228"/>
    </source>
</evidence>
<dbReference type="InterPro" id="IPR041489">
    <property type="entry name" value="PDZ_6"/>
</dbReference>
<dbReference type="InterPro" id="IPR001478">
    <property type="entry name" value="PDZ"/>
</dbReference>
<proteinExistence type="inferred from homology"/>
<keyword evidence="6 11" id="KW-0378">Hydrolase</keyword>
<keyword evidence="4" id="KW-0645">Protease</keyword>
<keyword evidence="7 11" id="KW-0862">Zinc</keyword>
<dbReference type="GO" id="GO:0046872">
    <property type="term" value="F:metal ion binding"/>
    <property type="evidence" value="ECO:0007669"/>
    <property type="project" value="UniProtKB-KW"/>
</dbReference>
<dbReference type="PANTHER" id="PTHR42837">
    <property type="entry name" value="REGULATOR OF SIGMA-E PROTEASE RSEP"/>
    <property type="match status" value="1"/>
</dbReference>
<protein>
    <recommendedName>
        <fullName evidence="11">Zinc metalloprotease</fullName>
        <ecNumber evidence="11">3.4.24.-</ecNumber>
    </recommendedName>
</protein>
<dbReference type="GO" id="GO:0016020">
    <property type="term" value="C:membrane"/>
    <property type="evidence" value="ECO:0007669"/>
    <property type="project" value="UniProtKB-SubCell"/>
</dbReference>
<dbReference type="PANTHER" id="PTHR42837:SF2">
    <property type="entry name" value="MEMBRANE METALLOPROTEASE ARASP2, CHLOROPLASTIC-RELATED"/>
    <property type="match status" value="1"/>
</dbReference>
<evidence type="ECO:0000256" key="10">
    <source>
        <dbReference type="ARBA" id="ARBA00023136"/>
    </source>
</evidence>
<evidence type="ECO:0000256" key="6">
    <source>
        <dbReference type="ARBA" id="ARBA00022801"/>
    </source>
</evidence>
<gene>
    <name evidence="13" type="primary">rseP</name>
    <name evidence="13" type="ORF">Q4F26_00260</name>
</gene>
<dbReference type="CDD" id="cd06163">
    <property type="entry name" value="S2P-M50_PDZ_RseP-like"/>
    <property type="match status" value="1"/>
</dbReference>
<dbReference type="EC" id="3.4.24.-" evidence="11"/>
<reference evidence="13" key="1">
    <citation type="submission" date="2023-07" db="EMBL/GenBank/DDBJ databases">
        <title>Between Cages and Wild: Unraveling the Impact of Captivity on Animal Microbiomes and Antimicrobial Resistance.</title>
        <authorList>
            <person name="Schmartz G.P."/>
            <person name="Rehner J."/>
            <person name="Schuff M.J."/>
            <person name="Becker S.L."/>
            <person name="Kravczyk M."/>
            <person name="Gurevich A."/>
            <person name="Francke R."/>
            <person name="Mueller R."/>
            <person name="Keller V."/>
            <person name="Keller A."/>
        </authorList>
    </citation>
    <scope>NUCLEOTIDE SEQUENCE</scope>
    <source>
        <strain evidence="13">S39M_St_73</strain>
    </source>
</reference>
<evidence type="ECO:0000256" key="11">
    <source>
        <dbReference type="RuleBase" id="RU362031"/>
    </source>
</evidence>
<feature type="transmembrane region" description="Helical" evidence="11">
    <location>
        <begin position="394"/>
        <end position="413"/>
    </location>
</feature>
<dbReference type="Pfam" id="PF17820">
    <property type="entry name" value="PDZ_6"/>
    <property type="match status" value="1"/>
</dbReference>
<comment type="caution">
    <text evidence="13">The sequence shown here is derived from an EMBL/GenBank/DDBJ whole genome shotgun (WGS) entry which is preliminary data.</text>
</comment>
<evidence type="ECO:0000256" key="1">
    <source>
        <dbReference type="ARBA" id="ARBA00001947"/>
    </source>
</evidence>
<evidence type="ECO:0000256" key="3">
    <source>
        <dbReference type="ARBA" id="ARBA00007931"/>
    </source>
</evidence>
<dbReference type="GO" id="GO:0004222">
    <property type="term" value="F:metalloendopeptidase activity"/>
    <property type="evidence" value="ECO:0007669"/>
    <property type="project" value="InterPro"/>
</dbReference>
<dbReference type="Gene3D" id="2.30.42.10">
    <property type="match status" value="1"/>
</dbReference>
<feature type="transmembrane region" description="Helical" evidence="11">
    <location>
        <begin position="177"/>
        <end position="197"/>
    </location>
</feature>
<accession>A0AA43RKM9</accession>
<evidence type="ECO:0000313" key="13">
    <source>
        <dbReference type="EMBL" id="MDO5456751.1"/>
    </source>
</evidence>
<evidence type="ECO:0000256" key="8">
    <source>
        <dbReference type="ARBA" id="ARBA00022989"/>
    </source>
</evidence>
<dbReference type="SMART" id="SM00228">
    <property type="entry name" value="PDZ"/>
    <property type="match status" value="1"/>
</dbReference>
<keyword evidence="10 11" id="KW-0472">Membrane</keyword>
<dbReference type="CDD" id="cd23081">
    <property type="entry name" value="cpPDZ_EcRseP-like"/>
    <property type="match status" value="1"/>
</dbReference>
<keyword evidence="9 11" id="KW-0482">Metalloprotease</keyword>
<keyword evidence="11" id="KW-0479">Metal-binding</keyword>
<dbReference type="Pfam" id="PF02163">
    <property type="entry name" value="Peptidase_M50"/>
    <property type="match status" value="1"/>
</dbReference>
<evidence type="ECO:0000256" key="4">
    <source>
        <dbReference type="ARBA" id="ARBA00022670"/>
    </source>
</evidence>
<dbReference type="InterPro" id="IPR004387">
    <property type="entry name" value="Pept_M50_Zn"/>
</dbReference>
<feature type="transmembrane region" description="Helical" evidence="11">
    <location>
        <begin position="6"/>
        <end position="25"/>
    </location>
</feature>
<evidence type="ECO:0000256" key="9">
    <source>
        <dbReference type="ARBA" id="ARBA00023049"/>
    </source>
</evidence>
<comment type="cofactor">
    <cofactor evidence="1 11">
        <name>Zn(2+)</name>
        <dbReference type="ChEBI" id="CHEBI:29105"/>
    </cofactor>
</comment>
<keyword evidence="8 11" id="KW-1133">Transmembrane helix</keyword>
<evidence type="ECO:0000313" key="14">
    <source>
        <dbReference type="Proteomes" id="UP001171751"/>
    </source>
</evidence>
<keyword evidence="14" id="KW-1185">Reference proteome</keyword>
<evidence type="ECO:0000256" key="5">
    <source>
        <dbReference type="ARBA" id="ARBA00022692"/>
    </source>
</evidence>
<comment type="subcellular location">
    <subcellularLocation>
        <location evidence="2">Membrane</location>
        <topology evidence="2">Multi-pass membrane protein</topology>
    </subcellularLocation>
</comment>
<dbReference type="SUPFAM" id="SSF50156">
    <property type="entry name" value="PDZ domain-like"/>
    <property type="match status" value="1"/>
</dbReference>
<dbReference type="InterPro" id="IPR008915">
    <property type="entry name" value="Peptidase_M50"/>
</dbReference>
<sequence>MMAIIAFIIIFGLIVIVHEFGHYYFAKKSGVLVREFAVGFGPKVFNHHGDETTYTLRLLPMGGYVRLAGAEEEAELQPGMPVTLDLDENEKVTLINTSEEENLGSSLPLEIANFDLVDDMYIEGYTPGQEGLIRYQVLKTAKVIERDGTQVQVAPIERQIQSAPVLNRMLVNFAGPLNNFILAVFVFIALAFVQGGVPVDEPVLGQIQEETPAAQVDLQEGDRVLEVAGETVESWSELQQTVAQSPGEEITLLIEREGQEETIQITPAPIEIEGSEERVGQMGVMAPMDDSLGSKLIFGFKETYNIMIGIVDALRQMVTGRFSIDNLGGPVAIYALTDNAVQQGLTSLLFFTGYLSVNLGIVNLLPIPALDGGKIIFNIIEGVRGKPVSQSVETWVTLIGVGIIFTLMIAVTWNDIQRFFF</sequence>
<dbReference type="EMBL" id="JAUNQW010000001">
    <property type="protein sequence ID" value="MDO5456751.1"/>
    <property type="molecule type" value="Genomic_DNA"/>
</dbReference>
<evidence type="ECO:0000256" key="7">
    <source>
        <dbReference type="ARBA" id="ARBA00022833"/>
    </source>
</evidence>
<name>A0AA43RKM9_9LACT</name>
<dbReference type="GO" id="GO:0006508">
    <property type="term" value="P:proteolysis"/>
    <property type="evidence" value="ECO:0007669"/>
    <property type="project" value="UniProtKB-KW"/>
</dbReference>